<dbReference type="EMBL" id="BLLF01005816">
    <property type="protein sequence ID" value="GFH31665.1"/>
    <property type="molecule type" value="Genomic_DNA"/>
</dbReference>
<reference evidence="1 2" key="1">
    <citation type="submission" date="2020-02" db="EMBL/GenBank/DDBJ databases">
        <title>Draft genome sequence of Haematococcus lacustris strain NIES-144.</title>
        <authorList>
            <person name="Morimoto D."/>
            <person name="Nakagawa S."/>
            <person name="Yoshida T."/>
            <person name="Sawayama S."/>
        </authorList>
    </citation>
    <scope>NUCLEOTIDE SEQUENCE [LARGE SCALE GENOMIC DNA]</scope>
    <source>
        <strain evidence="1 2">NIES-144</strain>
    </source>
</reference>
<dbReference type="AlphaFoldDB" id="A0A6A0AG76"/>
<keyword evidence="2" id="KW-1185">Reference proteome</keyword>
<protein>
    <submittedName>
        <fullName evidence="1">Uncharacterized protein</fullName>
    </submittedName>
</protein>
<evidence type="ECO:0000313" key="2">
    <source>
        <dbReference type="Proteomes" id="UP000485058"/>
    </source>
</evidence>
<proteinExistence type="predicted"/>
<gene>
    <name evidence="1" type="ORF">HaLaN_30748</name>
</gene>
<feature type="non-terminal residue" evidence="1">
    <location>
        <position position="1"/>
    </location>
</feature>
<accession>A0A6A0AG76</accession>
<name>A0A6A0AG76_HAELA</name>
<organism evidence="1 2">
    <name type="scientific">Haematococcus lacustris</name>
    <name type="common">Green alga</name>
    <name type="synonym">Haematococcus pluvialis</name>
    <dbReference type="NCBI Taxonomy" id="44745"/>
    <lineage>
        <taxon>Eukaryota</taxon>
        <taxon>Viridiplantae</taxon>
        <taxon>Chlorophyta</taxon>
        <taxon>core chlorophytes</taxon>
        <taxon>Chlorophyceae</taxon>
        <taxon>CS clade</taxon>
        <taxon>Chlamydomonadales</taxon>
        <taxon>Haematococcaceae</taxon>
        <taxon>Haematococcus</taxon>
    </lineage>
</organism>
<evidence type="ECO:0000313" key="1">
    <source>
        <dbReference type="EMBL" id="GFH31665.1"/>
    </source>
</evidence>
<dbReference type="Proteomes" id="UP000485058">
    <property type="component" value="Unassembled WGS sequence"/>
</dbReference>
<sequence>GQRQVPWLRTLSDPGSCLVLPPSQAPWSQLRYKTLLSSGPLRQCNCCGTLFTSPQAAGAVARLASQGQEVP</sequence>
<comment type="caution">
    <text evidence="1">The sequence shown here is derived from an EMBL/GenBank/DDBJ whole genome shotgun (WGS) entry which is preliminary data.</text>
</comment>